<dbReference type="PANTHER" id="PTHR10146">
    <property type="entry name" value="PROLINE SYNTHETASE CO-TRANSCRIBED BACTERIAL HOMOLOG PROTEIN"/>
    <property type="match status" value="1"/>
</dbReference>
<dbReference type="Gene3D" id="3.20.20.10">
    <property type="entry name" value="Alanine racemase"/>
    <property type="match status" value="1"/>
</dbReference>
<comment type="function">
    <text evidence="2">Pyridoxal 5'-phosphate (PLP)-binding protein, which is involved in PLP homeostasis.</text>
</comment>
<dbReference type="GO" id="GO:0030170">
    <property type="term" value="F:pyridoxal phosphate binding"/>
    <property type="evidence" value="ECO:0007669"/>
    <property type="project" value="UniProtKB-UniRule"/>
</dbReference>
<comment type="similarity">
    <text evidence="2 4">Belongs to the pyridoxal phosphate-binding protein YggS/PROSC family.</text>
</comment>
<comment type="cofactor">
    <cofactor evidence="3">
        <name>pyridoxal 5'-phosphate</name>
        <dbReference type="ChEBI" id="CHEBI:597326"/>
    </cofactor>
</comment>
<dbReference type="Proteomes" id="UP000193431">
    <property type="component" value="Chromosome"/>
</dbReference>
<dbReference type="Pfam" id="PF01168">
    <property type="entry name" value="Ala_racemase_N"/>
    <property type="match status" value="1"/>
</dbReference>
<evidence type="ECO:0000256" key="3">
    <source>
        <dbReference type="PIRSR" id="PIRSR004848-1"/>
    </source>
</evidence>
<dbReference type="AlphaFoldDB" id="A0A1W6MID3"/>
<evidence type="ECO:0000313" key="7">
    <source>
        <dbReference type="Proteomes" id="UP000193431"/>
    </source>
</evidence>
<accession>A0A1W6MID3</accession>
<dbReference type="InterPro" id="IPR029066">
    <property type="entry name" value="PLP-binding_barrel"/>
</dbReference>
<organism evidence="6 7">
    <name type="scientific">Nonlabens spongiae</name>
    <dbReference type="NCBI Taxonomy" id="331648"/>
    <lineage>
        <taxon>Bacteria</taxon>
        <taxon>Pseudomonadati</taxon>
        <taxon>Bacteroidota</taxon>
        <taxon>Flavobacteriia</taxon>
        <taxon>Flavobacteriales</taxon>
        <taxon>Flavobacteriaceae</taxon>
        <taxon>Nonlabens</taxon>
    </lineage>
</organism>
<evidence type="ECO:0000256" key="4">
    <source>
        <dbReference type="RuleBase" id="RU004514"/>
    </source>
</evidence>
<dbReference type="OrthoDB" id="9804072at2"/>
<dbReference type="PANTHER" id="PTHR10146:SF14">
    <property type="entry name" value="PYRIDOXAL PHOSPHATE HOMEOSTASIS PROTEIN"/>
    <property type="match status" value="1"/>
</dbReference>
<keyword evidence="7" id="KW-1185">Reference proteome</keyword>
<dbReference type="InterPro" id="IPR011078">
    <property type="entry name" value="PyrdxlP_homeostasis"/>
</dbReference>
<dbReference type="HAMAP" id="MF_02087">
    <property type="entry name" value="PLP_homeostasis"/>
    <property type="match status" value="1"/>
</dbReference>
<name>A0A1W6MID3_9FLAO</name>
<keyword evidence="1 2" id="KW-0663">Pyridoxal phosphate</keyword>
<feature type="modified residue" description="N6-(pyridoxal phosphate)lysine" evidence="2 3">
    <location>
        <position position="26"/>
    </location>
</feature>
<dbReference type="FunFam" id="3.20.20.10:FF:000018">
    <property type="entry name" value="Pyridoxal phosphate homeostasis protein"/>
    <property type="match status" value="1"/>
</dbReference>
<gene>
    <name evidence="6" type="ORF">BST97_04775</name>
</gene>
<dbReference type="STRING" id="331648.BST97_04775"/>
<sequence>MSDIVTSLSRFRESVPENVTLVAVSKTKPNEDLQEAYEAGQRDFGENKIQEMTQKWEDLPDDIRWHMIGHTQRNKVKYMAPYVHLVHGVDSPRLLKEINKQAKKNERVIDCLLQIHIAREQSKFGFDEDELKEFLKSDAFKDLQNVRIKGLMGMATFTDNKDQVREEFRGLKNFYETLKKDIIEPPHEFDTLSMGMTGDYKIAIEEGSNMIRIGSAIFGARN</sequence>
<evidence type="ECO:0000256" key="2">
    <source>
        <dbReference type="HAMAP-Rule" id="MF_02087"/>
    </source>
</evidence>
<evidence type="ECO:0000313" key="6">
    <source>
        <dbReference type="EMBL" id="ARN77350.1"/>
    </source>
</evidence>
<reference evidence="6 7" key="1">
    <citation type="submission" date="2016-11" db="EMBL/GenBank/DDBJ databases">
        <title>Trade-off between light-utilization and light-protection in marine flavobacteria.</title>
        <authorList>
            <person name="Kumagai Y."/>
        </authorList>
    </citation>
    <scope>NUCLEOTIDE SEQUENCE [LARGE SCALE GENOMIC DNA]</scope>
    <source>
        <strain evidence="6 7">JCM 13191</strain>
    </source>
</reference>
<dbReference type="NCBIfam" id="TIGR00044">
    <property type="entry name" value="YggS family pyridoxal phosphate-dependent enzyme"/>
    <property type="match status" value="1"/>
</dbReference>
<evidence type="ECO:0000256" key="1">
    <source>
        <dbReference type="ARBA" id="ARBA00022898"/>
    </source>
</evidence>
<dbReference type="EMBL" id="CP019344">
    <property type="protein sequence ID" value="ARN77350.1"/>
    <property type="molecule type" value="Genomic_DNA"/>
</dbReference>
<proteinExistence type="inferred from homology"/>
<dbReference type="PIRSF" id="PIRSF004848">
    <property type="entry name" value="YBL036c_PLPDEIII"/>
    <property type="match status" value="1"/>
</dbReference>
<feature type="domain" description="Alanine racemase N-terminal" evidence="5">
    <location>
        <begin position="8"/>
        <end position="221"/>
    </location>
</feature>
<dbReference type="InterPro" id="IPR001608">
    <property type="entry name" value="Ala_racemase_N"/>
</dbReference>
<dbReference type="RefSeq" id="WP_085766158.1">
    <property type="nucleotide sequence ID" value="NZ_CP019344.1"/>
</dbReference>
<protein>
    <recommendedName>
        <fullName evidence="2">Pyridoxal phosphate homeostasis protein</fullName>
        <shortName evidence="2">PLP homeostasis protein</shortName>
    </recommendedName>
</protein>
<dbReference type="SUPFAM" id="SSF51419">
    <property type="entry name" value="PLP-binding barrel"/>
    <property type="match status" value="1"/>
</dbReference>
<dbReference type="CDD" id="cd00635">
    <property type="entry name" value="PLPDE_III_YBL036c_like"/>
    <property type="match status" value="1"/>
</dbReference>
<evidence type="ECO:0000259" key="5">
    <source>
        <dbReference type="Pfam" id="PF01168"/>
    </source>
</evidence>